<dbReference type="Pfam" id="PF09366">
    <property type="entry name" value="DUF1997"/>
    <property type="match status" value="1"/>
</dbReference>
<reference evidence="2 3" key="1">
    <citation type="journal article" date="2020" name="Harmful Algae">
        <title>Molecular and morphological characterization of a novel dihydroanatoxin-a producing Microcoleus species (cyanobacteria) from the Russian River, California, USA.</title>
        <authorList>
            <person name="Conklin K.Y."/>
            <person name="Stancheva R."/>
            <person name="Otten T.G."/>
            <person name="Fadness R."/>
            <person name="Boyer G.L."/>
            <person name="Read B."/>
            <person name="Zhang X."/>
            <person name="Sheath R.G."/>
        </authorList>
    </citation>
    <scope>NUCLEOTIDE SEQUENCE [LARGE SCALE GENOMIC DNA]</scope>
    <source>
        <strain evidence="2 3">PTRS2</strain>
    </source>
</reference>
<feature type="region of interest" description="Disordered" evidence="1">
    <location>
        <begin position="12"/>
        <end position="40"/>
    </location>
</feature>
<sequence length="268" mass="30054">MSNYPFVNCREFPNLPHPPDRSASSITGEQTMKQDSAEYPTVETSEEICYPDGSFQLPSSGGADVSEEVELIWFSTHFEDTMEMYADAATVAQHLNNHKSWFSQCALPMKVEPIGENGYDLLIGRFGAFGYRVEARIGLELLPPDARGCYLIKTIPIPNYTPPGYEVNFCSAMNLVEVSAEEFAKNWQGADRSQLPPLITIAGWNLDLAVGVSFPKFIRSMSESLIKKTGQGILEKIIKQVNRRLTYKTQLVFHENLGIPFPKNPQKH</sequence>
<keyword evidence="3" id="KW-1185">Reference proteome</keyword>
<accession>A0ABU8YJP0</accession>
<comment type="caution">
    <text evidence="2">The sequence shown here is derived from an EMBL/GenBank/DDBJ whole genome shotgun (WGS) entry which is preliminary data.</text>
</comment>
<gene>
    <name evidence="2" type="ORF">WMG39_06665</name>
</gene>
<dbReference type="Proteomes" id="UP001384579">
    <property type="component" value="Unassembled WGS sequence"/>
</dbReference>
<organism evidence="2 3">
    <name type="scientific">Microcoleus anatoxicus PTRS2</name>
    <dbReference type="NCBI Taxonomy" id="2705321"/>
    <lineage>
        <taxon>Bacteria</taxon>
        <taxon>Bacillati</taxon>
        <taxon>Cyanobacteriota</taxon>
        <taxon>Cyanophyceae</taxon>
        <taxon>Oscillatoriophycideae</taxon>
        <taxon>Oscillatoriales</taxon>
        <taxon>Microcoleaceae</taxon>
        <taxon>Microcoleus</taxon>
        <taxon>Microcoleus anatoxicus</taxon>
    </lineage>
</organism>
<dbReference type="InterPro" id="IPR018971">
    <property type="entry name" value="DUF1997"/>
</dbReference>
<dbReference type="RefSeq" id="WP_340541308.1">
    <property type="nucleotide sequence ID" value="NZ_JBBLXS010000058.1"/>
</dbReference>
<proteinExistence type="predicted"/>
<dbReference type="EMBL" id="JBBLXS010000058">
    <property type="protein sequence ID" value="MEK0184537.1"/>
    <property type="molecule type" value="Genomic_DNA"/>
</dbReference>
<evidence type="ECO:0000313" key="2">
    <source>
        <dbReference type="EMBL" id="MEK0184537.1"/>
    </source>
</evidence>
<evidence type="ECO:0000256" key="1">
    <source>
        <dbReference type="SAM" id="MobiDB-lite"/>
    </source>
</evidence>
<name>A0ABU8YJP0_9CYAN</name>
<feature type="compositionally biased region" description="Polar residues" evidence="1">
    <location>
        <begin position="22"/>
        <end position="34"/>
    </location>
</feature>
<protein>
    <submittedName>
        <fullName evidence="2">DUF1997 domain-containing protein</fullName>
    </submittedName>
</protein>
<evidence type="ECO:0000313" key="3">
    <source>
        <dbReference type="Proteomes" id="UP001384579"/>
    </source>
</evidence>